<dbReference type="RefSeq" id="WP_183634340.1">
    <property type="nucleotide sequence ID" value="NZ_BAABLE010000011.1"/>
</dbReference>
<gene>
    <name evidence="2" type="ORF">GGR36_001857</name>
</gene>
<name>A0A840BLZ2_9RHOO</name>
<evidence type="ECO:0000313" key="3">
    <source>
        <dbReference type="Proteomes" id="UP000561045"/>
    </source>
</evidence>
<keyword evidence="1" id="KW-1133">Transmembrane helix</keyword>
<reference evidence="2 3" key="1">
    <citation type="submission" date="2020-08" db="EMBL/GenBank/DDBJ databases">
        <title>Genomic Encyclopedia of Type Strains, Phase IV (KMG-IV): sequencing the most valuable type-strain genomes for metagenomic binning, comparative biology and taxonomic classification.</title>
        <authorList>
            <person name="Goeker M."/>
        </authorList>
    </citation>
    <scope>NUCLEOTIDE SEQUENCE [LARGE SCALE GENOMIC DNA]</scope>
    <source>
        <strain evidence="2 3">DSM 106739</strain>
    </source>
</reference>
<feature type="transmembrane region" description="Helical" evidence="1">
    <location>
        <begin position="39"/>
        <end position="61"/>
    </location>
</feature>
<protein>
    <submittedName>
        <fullName evidence="2">Uncharacterized protein</fullName>
    </submittedName>
</protein>
<dbReference type="AlphaFoldDB" id="A0A840BLZ2"/>
<accession>A0A840BLZ2</accession>
<feature type="transmembrane region" description="Helical" evidence="1">
    <location>
        <begin position="6"/>
        <end position="27"/>
    </location>
</feature>
<dbReference type="EMBL" id="JACIET010000001">
    <property type="protein sequence ID" value="MBB4012549.1"/>
    <property type="molecule type" value="Genomic_DNA"/>
</dbReference>
<proteinExistence type="predicted"/>
<organism evidence="2 3">
    <name type="scientific">Niveibacterium umoris</name>
    <dbReference type="NCBI Taxonomy" id="1193620"/>
    <lineage>
        <taxon>Bacteria</taxon>
        <taxon>Pseudomonadati</taxon>
        <taxon>Pseudomonadota</taxon>
        <taxon>Betaproteobacteria</taxon>
        <taxon>Rhodocyclales</taxon>
        <taxon>Rhodocyclaceae</taxon>
        <taxon>Niveibacterium</taxon>
    </lineage>
</organism>
<keyword evidence="1" id="KW-0812">Transmembrane</keyword>
<evidence type="ECO:0000313" key="2">
    <source>
        <dbReference type="EMBL" id="MBB4012549.1"/>
    </source>
</evidence>
<comment type="caution">
    <text evidence="2">The sequence shown here is derived from an EMBL/GenBank/DDBJ whole genome shotgun (WGS) entry which is preliminary data.</text>
</comment>
<sequence length="456" mass="47724">MSGRALRFALVAVALVALTWLCVVLWWQRQPLVLQPADVLLGLVAAPVAVCAIAALLWFGLRKAPAPQAAAQAQLGETTTVTPPVGEAWILGVGIHTAAGTSTESVCEAIETGASQPAPCDEIVDFAGLPVRLARVAELPSETRIDGRDSVLDQPFDIPESVARALALLPGALVPVLADLVAAMPPPVSAHAQPRSLPVMIRVVLPALWSDAEISRVQQRIERLIADFWSEALPPMAMTRASEGITALREIDAWLADTRQPRGLLLVALDSLIDLAQIETASGDGRLYRHDHPEGMVPGEAVTTLLLARPDMSVGMAPVARLNASLCSARNAEPRRVLPVDASALEGLFALSMSAGACNADDIAAVVCDGDVRPTRAVEVAVAMNKALPHLDPVANRLALGAAFGDLGVAGAALGLALAAHKTQETQKPTLFASLSDPLARGVALLLPYEPEPATT</sequence>
<keyword evidence="3" id="KW-1185">Reference proteome</keyword>
<evidence type="ECO:0000256" key="1">
    <source>
        <dbReference type="SAM" id="Phobius"/>
    </source>
</evidence>
<dbReference type="Proteomes" id="UP000561045">
    <property type="component" value="Unassembled WGS sequence"/>
</dbReference>
<keyword evidence="1" id="KW-0472">Membrane</keyword>